<keyword evidence="3" id="KW-1185">Reference proteome</keyword>
<reference evidence="2 3" key="1">
    <citation type="journal article" date="2023" name="G3 (Bethesda)">
        <title>A high-quality reference genome for the fission yeast Schizosaccharomyces osmophilus.</title>
        <authorList>
            <person name="Jia G.S."/>
            <person name="Zhang W.C."/>
            <person name="Liang Y."/>
            <person name="Liu X.H."/>
            <person name="Rhind N."/>
            <person name="Pidoux A."/>
            <person name="Brysch-Herzberg M."/>
            <person name="Du L.L."/>
        </authorList>
    </citation>
    <scope>NUCLEOTIDE SEQUENCE [LARGE SCALE GENOMIC DNA]</scope>
    <source>
        <strain evidence="2 3">CBS 15793</strain>
    </source>
</reference>
<dbReference type="GO" id="GO:0032543">
    <property type="term" value="P:mitochondrial translation"/>
    <property type="evidence" value="ECO:0007669"/>
    <property type="project" value="InterPro"/>
</dbReference>
<evidence type="ECO:0000313" key="3">
    <source>
        <dbReference type="Proteomes" id="UP001212411"/>
    </source>
</evidence>
<dbReference type="GO" id="GO:0004525">
    <property type="term" value="F:ribonuclease III activity"/>
    <property type="evidence" value="ECO:0007669"/>
    <property type="project" value="InterPro"/>
</dbReference>
<dbReference type="InterPro" id="IPR000999">
    <property type="entry name" value="RNase_III_dom"/>
</dbReference>
<organism evidence="2 3">
    <name type="scientific">Schizosaccharomyces osmophilus</name>
    <dbReference type="NCBI Taxonomy" id="2545709"/>
    <lineage>
        <taxon>Eukaryota</taxon>
        <taxon>Fungi</taxon>
        <taxon>Dikarya</taxon>
        <taxon>Ascomycota</taxon>
        <taxon>Taphrinomycotina</taxon>
        <taxon>Schizosaccharomycetes</taxon>
        <taxon>Schizosaccharomycetales</taxon>
        <taxon>Schizosaccharomycetaceae</taxon>
        <taxon>Schizosaccharomyces</taxon>
    </lineage>
</organism>
<dbReference type="SUPFAM" id="SSF69065">
    <property type="entry name" value="RNase III domain-like"/>
    <property type="match status" value="1"/>
</dbReference>
<dbReference type="InterPro" id="IPR036389">
    <property type="entry name" value="RNase_III_sf"/>
</dbReference>
<dbReference type="PANTHER" id="PTHR28160:SF1">
    <property type="entry name" value="LARGE RIBOSOMAL SUBUNIT PROTEIN ML57"/>
    <property type="match status" value="1"/>
</dbReference>
<dbReference type="GO" id="GO:0006396">
    <property type="term" value="P:RNA processing"/>
    <property type="evidence" value="ECO:0007669"/>
    <property type="project" value="InterPro"/>
</dbReference>
<dbReference type="PANTHER" id="PTHR28160">
    <property type="entry name" value="54S RIBOSOMAL PROTEIN L15, MITOCHONDRIAL"/>
    <property type="match status" value="1"/>
</dbReference>
<name>A0AAF0AWM1_9SCHI</name>
<evidence type="ECO:0000259" key="1">
    <source>
        <dbReference type="Pfam" id="PF14622"/>
    </source>
</evidence>
<dbReference type="EMBL" id="CP115612">
    <property type="protein sequence ID" value="WBW73862.1"/>
    <property type="molecule type" value="Genomic_DNA"/>
</dbReference>
<proteinExistence type="predicted"/>
<protein>
    <submittedName>
        <fullName evidence="2">Mitochondrial ribosomal protein subunit L57</fullName>
    </submittedName>
</protein>
<dbReference type="Pfam" id="PF14622">
    <property type="entry name" value="Ribonucleas_3_3"/>
    <property type="match status" value="1"/>
</dbReference>
<accession>A0AAF0AWM1</accession>
<evidence type="ECO:0000313" key="2">
    <source>
        <dbReference type="EMBL" id="WBW73862.1"/>
    </source>
</evidence>
<sequence length="207" mass="23334">MFSRGIWRTGYIPKGSVVRPQGLSSLFSRNVMNIHSKENGYTCELTSSAQDIDSFFNRVFGSTNYISSQGLKEQIFTHKSYKQGRVAYNEPLVSLGVAVVDVSLMNHFLRNGNVNNVPKYSDITRFRSPRRIALATKDWEPESAARCMLPLLTGKSDEKPPLDRVLSTTIFSLVAAIYLQKGGQEAIKFCDERLVNQLIPQNEHVEK</sequence>
<dbReference type="GO" id="GO:0005762">
    <property type="term" value="C:mitochondrial large ribosomal subunit"/>
    <property type="evidence" value="ECO:0007669"/>
    <property type="project" value="InterPro"/>
</dbReference>
<feature type="domain" description="RNase III" evidence="1">
    <location>
        <begin position="70"/>
        <end position="197"/>
    </location>
</feature>
<gene>
    <name evidence="2" type="primary">mrp15</name>
    <name evidence="2" type="ORF">SOMG_03553</name>
</gene>
<dbReference type="RefSeq" id="XP_056038105.1">
    <property type="nucleotide sequence ID" value="XM_056182343.1"/>
</dbReference>
<dbReference type="Proteomes" id="UP001212411">
    <property type="component" value="Chromosome 2"/>
</dbReference>
<keyword evidence="2" id="KW-0689">Ribosomal protein</keyword>
<dbReference type="GeneID" id="80877032"/>
<dbReference type="Gene3D" id="1.10.1520.10">
    <property type="entry name" value="Ribonuclease III domain"/>
    <property type="match status" value="1"/>
</dbReference>
<dbReference type="GO" id="GO:0003735">
    <property type="term" value="F:structural constituent of ribosome"/>
    <property type="evidence" value="ECO:0007669"/>
    <property type="project" value="InterPro"/>
</dbReference>
<dbReference type="InterPro" id="IPR040030">
    <property type="entry name" value="Ribosomal_mL57"/>
</dbReference>
<dbReference type="AlphaFoldDB" id="A0AAF0AWM1"/>
<dbReference type="KEGG" id="som:SOMG_03553"/>
<keyword evidence="2" id="KW-0687">Ribonucleoprotein</keyword>